<feature type="signal peptide" evidence="1">
    <location>
        <begin position="1"/>
        <end position="19"/>
    </location>
</feature>
<accession>A0ABD1DDH6</accession>
<dbReference type="Pfam" id="PF06477">
    <property type="entry name" value="DUF1091"/>
    <property type="match status" value="3"/>
</dbReference>
<keyword evidence="3" id="KW-1185">Reference proteome</keyword>
<dbReference type="PANTHER" id="PTHR21112">
    <property type="entry name" value="CHEMOSENSORY PROTEIN A 29A-RELATED"/>
    <property type="match status" value="1"/>
</dbReference>
<comment type="caution">
    <text evidence="2">The sequence shown here is derived from an EMBL/GenBank/DDBJ whole genome shotgun (WGS) entry which is preliminary data.</text>
</comment>
<dbReference type="EMBL" id="JBEHCU010006178">
    <property type="protein sequence ID" value="KAL1397718.1"/>
    <property type="molecule type" value="Genomic_DNA"/>
</dbReference>
<dbReference type="PANTHER" id="PTHR21112:SF0">
    <property type="entry name" value="CHEMOSENSORY PROTEIN A 29A-RELATED"/>
    <property type="match status" value="1"/>
</dbReference>
<dbReference type="Proteomes" id="UP001562425">
    <property type="component" value="Unassembled WGS sequence"/>
</dbReference>
<gene>
    <name evidence="2" type="ORF">pipiens_009538</name>
</gene>
<evidence type="ECO:0000313" key="2">
    <source>
        <dbReference type="EMBL" id="KAL1397718.1"/>
    </source>
</evidence>
<dbReference type="InterPro" id="IPR010512">
    <property type="entry name" value="DUF1091"/>
</dbReference>
<feature type="chain" id="PRO_5044776510" evidence="1">
    <location>
        <begin position="20"/>
        <end position="350"/>
    </location>
</feature>
<reference evidence="2 3" key="1">
    <citation type="submission" date="2024-05" db="EMBL/GenBank/DDBJ databases">
        <title>Culex pipiens pipiens assembly and annotation.</title>
        <authorList>
            <person name="Alout H."/>
            <person name="Durand T."/>
        </authorList>
    </citation>
    <scope>NUCLEOTIDE SEQUENCE [LARGE SCALE GENOMIC DNA]</scope>
    <source>
        <strain evidence="2">HA-2024</strain>
        <tissue evidence="2">Whole body</tissue>
    </source>
</reference>
<evidence type="ECO:0000313" key="3">
    <source>
        <dbReference type="Proteomes" id="UP001562425"/>
    </source>
</evidence>
<name>A0ABD1DDH6_CULPP</name>
<protein>
    <submittedName>
        <fullName evidence="2">Uncharacterized protein</fullName>
    </submittedName>
</protein>
<dbReference type="AlphaFoldDB" id="A0ABD1DDH6"/>
<evidence type="ECO:0000256" key="1">
    <source>
        <dbReference type="SAM" id="SignalP"/>
    </source>
</evidence>
<keyword evidence="1" id="KW-0732">Signal</keyword>
<proteinExistence type="predicted"/>
<organism evidence="2 3">
    <name type="scientific">Culex pipiens pipiens</name>
    <name type="common">Northern house mosquito</name>
    <dbReference type="NCBI Taxonomy" id="38569"/>
    <lineage>
        <taxon>Eukaryota</taxon>
        <taxon>Metazoa</taxon>
        <taxon>Ecdysozoa</taxon>
        <taxon>Arthropoda</taxon>
        <taxon>Hexapoda</taxon>
        <taxon>Insecta</taxon>
        <taxon>Pterygota</taxon>
        <taxon>Neoptera</taxon>
        <taxon>Endopterygota</taxon>
        <taxon>Diptera</taxon>
        <taxon>Nematocera</taxon>
        <taxon>Culicoidea</taxon>
        <taxon>Culicidae</taxon>
        <taxon>Culicinae</taxon>
        <taxon>Culicini</taxon>
        <taxon>Culex</taxon>
        <taxon>Culex</taxon>
    </lineage>
</organism>
<sequence length="350" mass="40219">MTPTHVLLLFLLAIAPASSIQVMFDSVSNCNGSGVIDCNVRVHKINKTTAALMGELVQNMEIDNSFVGSVELHHSALGNNQFNRYPMKMGPTGMCDFLDKYWDDYYEYAVKYVPNIMKPRECPFGAKTYQIADWIMDSAMFPQYVPTGLWKALIELFHSPLGNKQFYRYPMKIGPIGTCAFLEKFWEDYYEYVVEYIPNVAKPGECPLSARIYEINDWIMDARILPPYVPTGLWRVIQGLVELHHSPLGNNQFNRYPMKLGPINMCTFLKSHWVDYYKFFAEAVPNIPKPGECPVVARTYPINNLILDAKMLPPYVPKGLWKALWTIWDNSTGHNMIVELISKVYQDGYF</sequence>